<evidence type="ECO:0000256" key="1">
    <source>
        <dbReference type="ARBA" id="ARBA00022723"/>
    </source>
</evidence>
<name>A0A139I7U5_9PEZI</name>
<dbReference type="InterPro" id="IPR011016">
    <property type="entry name" value="Znf_RING-CH"/>
</dbReference>
<keyword evidence="3" id="KW-0862">Zinc</keyword>
<evidence type="ECO:0000313" key="8">
    <source>
        <dbReference type="Proteomes" id="UP000073492"/>
    </source>
</evidence>
<proteinExistence type="predicted"/>
<evidence type="ECO:0000256" key="2">
    <source>
        <dbReference type="ARBA" id="ARBA00022771"/>
    </source>
</evidence>
<evidence type="ECO:0000256" key="3">
    <source>
        <dbReference type="ARBA" id="ARBA00022833"/>
    </source>
</evidence>
<keyword evidence="8" id="KW-1185">Reference proteome</keyword>
<keyword evidence="2" id="KW-0863">Zinc-finger</keyword>
<keyword evidence="1" id="KW-0479">Metal-binding</keyword>
<reference evidence="7 8" key="1">
    <citation type="submission" date="2015-07" db="EMBL/GenBank/DDBJ databases">
        <title>Comparative genomics of the Sigatoka disease complex on banana suggests a link between parallel evolutionary changes in Pseudocercospora fijiensis and Pseudocercospora eumusae and increased virulence on the banana host.</title>
        <authorList>
            <person name="Chang T.-C."/>
            <person name="Salvucci A."/>
            <person name="Crous P.W."/>
            <person name="Stergiopoulos I."/>
        </authorList>
    </citation>
    <scope>NUCLEOTIDE SEQUENCE [LARGE SCALE GENOMIC DNA]</scope>
    <source>
        <strain evidence="7 8">CBS 116634</strain>
    </source>
</reference>
<dbReference type="SMART" id="SM00744">
    <property type="entry name" value="RINGv"/>
    <property type="match status" value="1"/>
</dbReference>
<dbReference type="InterPro" id="IPR013083">
    <property type="entry name" value="Znf_RING/FYVE/PHD"/>
</dbReference>
<dbReference type="GO" id="GO:0008270">
    <property type="term" value="F:zinc ion binding"/>
    <property type="evidence" value="ECO:0007669"/>
    <property type="project" value="UniProtKB-KW"/>
</dbReference>
<feature type="region of interest" description="Disordered" evidence="4">
    <location>
        <begin position="84"/>
        <end position="138"/>
    </location>
</feature>
<dbReference type="AlphaFoldDB" id="A0A139I7U5"/>
<dbReference type="Gene3D" id="3.30.40.10">
    <property type="entry name" value="Zinc/RING finger domain, C3HC4 (zinc finger)"/>
    <property type="match status" value="1"/>
</dbReference>
<dbReference type="PANTHER" id="PTHR46347">
    <property type="entry name" value="RING/FYVE/PHD ZINC FINGER SUPERFAMILY PROTEIN"/>
    <property type="match status" value="1"/>
</dbReference>
<evidence type="ECO:0000313" key="7">
    <source>
        <dbReference type="EMBL" id="KXT10821.1"/>
    </source>
</evidence>
<dbReference type="EMBL" id="LFZO01000236">
    <property type="protein sequence ID" value="KXT10821.1"/>
    <property type="molecule type" value="Genomic_DNA"/>
</dbReference>
<dbReference type="PANTHER" id="PTHR46347:SF1">
    <property type="entry name" value="RING_FYVE_PHD ZINC FINGER SUPERFAMILY PROTEIN"/>
    <property type="match status" value="1"/>
</dbReference>
<dbReference type="Proteomes" id="UP000073492">
    <property type="component" value="Unassembled WGS sequence"/>
</dbReference>
<dbReference type="CDD" id="cd16495">
    <property type="entry name" value="RING_CH-C4HC3_MARCH"/>
    <property type="match status" value="1"/>
</dbReference>
<dbReference type="PROSITE" id="PS51292">
    <property type="entry name" value="ZF_RING_CH"/>
    <property type="match status" value="1"/>
</dbReference>
<dbReference type="Pfam" id="PF12906">
    <property type="entry name" value="RINGv"/>
    <property type="match status" value="1"/>
</dbReference>
<organism evidence="7 8">
    <name type="scientific">Pseudocercospora musae</name>
    <dbReference type="NCBI Taxonomy" id="113226"/>
    <lineage>
        <taxon>Eukaryota</taxon>
        <taxon>Fungi</taxon>
        <taxon>Dikarya</taxon>
        <taxon>Ascomycota</taxon>
        <taxon>Pezizomycotina</taxon>
        <taxon>Dothideomycetes</taxon>
        <taxon>Dothideomycetidae</taxon>
        <taxon>Mycosphaerellales</taxon>
        <taxon>Mycosphaerellaceae</taxon>
        <taxon>Pseudocercospora</taxon>
    </lineage>
</organism>
<accession>A0A139I7U5</accession>
<keyword evidence="5" id="KW-0812">Transmembrane</keyword>
<evidence type="ECO:0000256" key="4">
    <source>
        <dbReference type="SAM" id="MobiDB-lite"/>
    </source>
</evidence>
<feature type="compositionally biased region" description="Low complexity" evidence="4">
    <location>
        <begin position="117"/>
        <end position="126"/>
    </location>
</feature>
<feature type="transmembrane region" description="Helical" evidence="5">
    <location>
        <begin position="231"/>
        <end position="260"/>
    </location>
</feature>
<feature type="domain" description="RING-CH-type" evidence="6">
    <location>
        <begin position="135"/>
        <end position="227"/>
    </location>
</feature>
<protein>
    <recommendedName>
        <fullName evidence="6">RING-CH-type domain-containing protein</fullName>
    </recommendedName>
</protein>
<feature type="transmembrane region" description="Helical" evidence="5">
    <location>
        <begin position="348"/>
        <end position="365"/>
    </location>
</feature>
<evidence type="ECO:0000256" key="5">
    <source>
        <dbReference type="SAM" id="Phobius"/>
    </source>
</evidence>
<comment type="caution">
    <text evidence="7">The sequence shown here is derived from an EMBL/GenBank/DDBJ whole genome shotgun (WGS) entry which is preliminary data.</text>
</comment>
<keyword evidence="5" id="KW-0472">Membrane</keyword>
<evidence type="ECO:0000259" key="6">
    <source>
        <dbReference type="PROSITE" id="PS51292"/>
    </source>
</evidence>
<sequence length="399" mass="44109">MELASMKLKATSDAQADAQLSMTTHSSALSISLESSKLRGAQHDIADEHAGGCKNKDPRHLFDPRSLEQHLTAAMAAFTSGADWSFPVELPPTEDLPGGWKQENEQDNTDSAYTPSQAKPESEPAAQEPPPKRRRTHYPPRKCRICLEEVQPTFHYDTESNLPAALQTPPRVTYESEDGGRLLSPCKCKGSQKYVHEGCLDAWRKADPNQKRNYWECPTCRYRYKLQRLTWSSWISSAAAQIGLTLLIFVTAIFILGFVADPIINMYLDPVSTIASAGGPRGSLIFEDEPATWTEHIVKGLASLGLLGFAKFMLTLSPLQWFNVRTGGIMGGGRSTVGGTGRDRLQQLSWITIIIGIVTFLYAVWKGVRAWSRRTLQNAGERVLDVPGGDDDDEEESAL</sequence>
<dbReference type="SUPFAM" id="SSF57850">
    <property type="entry name" value="RING/U-box"/>
    <property type="match status" value="1"/>
</dbReference>
<dbReference type="STRING" id="113226.A0A139I7U5"/>
<keyword evidence="5" id="KW-1133">Transmembrane helix</keyword>
<gene>
    <name evidence="7" type="ORF">AC579_1949</name>
</gene>